<dbReference type="Pfam" id="PF05834">
    <property type="entry name" value="Lycopene_cycl"/>
    <property type="match status" value="1"/>
</dbReference>
<accession>A0A7M3SXT8</accession>
<dbReference type="OrthoDB" id="24355at2"/>
<protein>
    <submittedName>
        <fullName evidence="1">Lycopene cyclase</fullName>
    </submittedName>
</protein>
<dbReference type="Proteomes" id="UP000460416">
    <property type="component" value="Unassembled WGS sequence"/>
</dbReference>
<name>A0A7M3SXT8_9FLAO</name>
<evidence type="ECO:0000313" key="1">
    <source>
        <dbReference type="EMBL" id="MUP41419.1"/>
    </source>
</evidence>
<dbReference type="EMBL" id="VJVW01000001">
    <property type="protein sequence ID" value="MUP41419.1"/>
    <property type="molecule type" value="Genomic_DNA"/>
</dbReference>
<dbReference type="InterPro" id="IPR036188">
    <property type="entry name" value="FAD/NAD-bd_sf"/>
</dbReference>
<gene>
    <name evidence="1" type="ORF">FLP08_02440</name>
</gene>
<evidence type="ECO:0000313" key="2">
    <source>
        <dbReference type="Proteomes" id="UP000460416"/>
    </source>
</evidence>
<dbReference type="SUPFAM" id="SSF51905">
    <property type="entry name" value="FAD/NAD(P)-binding domain"/>
    <property type="match status" value="1"/>
</dbReference>
<reference evidence="1 2" key="1">
    <citation type="submission" date="2019-07" db="EMBL/GenBank/DDBJ databases">
        <title>Gramella aestuarii sp. nov., isolated from a tidal flat, and emended description of Gramella echinicola.</title>
        <authorList>
            <person name="Liu L."/>
        </authorList>
    </citation>
    <scope>NUCLEOTIDE SEQUENCE [LARGE SCALE GENOMIC DNA]</scope>
    <source>
        <strain evidence="1 2">BS12</strain>
    </source>
</reference>
<sequence length="378" mass="44891">MITPDYYYAIVGGGLAGLQLAYRISNDVFFKGKKIIIIDPSDKTDNDKTWCFWEENMGSWDHLVHKSWQMGRFISSETEEILNLEPYSYKMLKSLDFYNFIRKKLERSEDISFVKDEIEKIDQVTRTAIGRKGNYTATHFFDSRPPEEYKQDEKSAVIYQHFKGWEIETEKEHFDESLFTMMDYRIKYKDSTSFTYVLPLSKNKALVEFTFFTPFLVEDKEYDIYLEKYLSQILKIENYKITETEKGMIPMTDFDFHSENTDYLTRIGTAGGWVKASSGYSFKNTEKKIEQLIQNIKSSRRPSYGLQNNKFRKYDAIFLDVLEKRNDLGESLFTKFYTKNSIQDIFRFLDEETSFSEDLKIMLSLFHPQFLKSFFNKL</sequence>
<dbReference type="RefSeq" id="WP_156273673.1">
    <property type="nucleotide sequence ID" value="NZ_BAABGI010000002.1"/>
</dbReference>
<dbReference type="AlphaFoldDB" id="A0A7M3SXT8"/>
<keyword evidence="2" id="KW-1185">Reference proteome</keyword>
<comment type="caution">
    <text evidence="1">The sequence shown here is derived from an EMBL/GenBank/DDBJ whole genome shotgun (WGS) entry which is preliminary data.</text>
</comment>
<proteinExistence type="predicted"/>
<dbReference type="Gene3D" id="3.50.50.60">
    <property type="entry name" value="FAD/NAD(P)-binding domain"/>
    <property type="match status" value="1"/>
</dbReference>
<organism evidence="1 2">
    <name type="scientific">Christiangramia aestuarii</name>
    <dbReference type="NCBI Taxonomy" id="1028746"/>
    <lineage>
        <taxon>Bacteria</taxon>
        <taxon>Pseudomonadati</taxon>
        <taxon>Bacteroidota</taxon>
        <taxon>Flavobacteriia</taxon>
        <taxon>Flavobacteriales</taxon>
        <taxon>Flavobacteriaceae</taxon>
        <taxon>Christiangramia</taxon>
    </lineage>
</organism>